<keyword evidence="2" id="KW-1185">Reference proteome</keyword>
<sequence>MNQTRLAGEQNMTISGSKVFQETLHARSLRILGHGKFNNGIIAERLTSYGSCYVLGACQVQQMSCHGHSSIQYVQARNIVVSGSFAADGVNTDLFEAKGKVSITGALQASRVIIWQHGRASVEDIYAEQSITIKNDRTSLLSWLSLGGKRGRFGSLRGRKIEVNDVQAEVIAGEHITIGDNCHVDKVIYSRKLTASPRAVIGIVEHRPELETVWRLEL</sequence>
<gene>
    <name evidence="1" type="ORF">J40TS1_43200</name>
</gene>
<name>A0A919YXN7_9BACL</name>
<evidence type="ECO:0000313" key="2">
    <source>
        <dbReference type="Proteomes" id="UP000683139"/>
    </source>
</evidence>
<proteinExistence type="predicted"/>
<dbReference type="AlphaFoldDB" id="A0A919YXN7"/>
<dbReference type="Proteomes" id="UP000683139">
    <property type="component" value="Unassembled WGS sequence"/>
</dbReference>
<reference evidence="1" key="1">
    <citation type="submission" date="2021-03" db="EMBL/GenBank/DDBJ databases">
        <title>Antimicrobial resistance genes in bacteria isolated from Japanese honey, and their potential for conferring macrolide and lincosamide resistance in the American foulbrood pathogen Paenibacillus larvae.</title>
        <authorList>
            <person name="Okamoto M."/>
            <person name="Kumagai M."/>
            <person name="Kanamori H."/>
            <person name="Takamatsu D."/>
        </authorList>
    </citation>
    <scope>NUCLEOTIDE SEQUENCE</scope>
    <source>
        <strain evidence="1">J40TS1</strain>
    </source>
</reference>
<comment type="caution">
    <text evidence="1">The sequence shown here is derived from an EMBL/GenBank/DDBJ whole genome shotgun (WGS) entry which is preliminary data.</text>
</comment>
<organism evidence="1 2">
    <name type="scientific">Paenibacillus montaniterrae</name>
    <dbReference type="NCBI Taxonomy" id="429341"/>
    <lineage>
        <taxon>Bacteria</taxon>
        <taxon>Bacillati</taxon>
        <taxon>Bacillota</taxon>
        <taxon>Bacilli</taxon>
        <taxon>Bacillales</taxon>
        <taxon>Paenibacillaceae</taxon>
        <taxon>Paenibacillus</taxon>
    </lineage>
</organism>
<dbReference type="EMBL" id="BOSE01000010">
    <property type="protein sequence ID" value="GIP18678.1"/>
    <property type="molecule type" value="Genomic_DNA"/>
</dbReference>
<dbReference type="RefSeq" id="WP_213519341.1">
    <property type="nucleotide sequence ID" value="NZ_BOSE01000010.1"/>
</dbReference>
<protein>
    <recommendedName>
        <fullName evidence="3">Cell shape determination protein CcmA</fullName>
    </recommendedName>
</protein>
<evidence type="ECO:0000313" key="1">
    <source>
        <dbReference type="EMBL" id="GIP18678.1"/>
    </source>
</evidence>
<evidence type="ECO:0008006" key="3">
    <source>
        <dbReference type="Google" id="ProtNLM"/>
    </source>
</evidence>
<accession>A0A919YXN7</accession>